<dbReference type="InterPro" id="IPR034122">
    <property type="entry name" value="Retropepsin-like_bacterial"/>
</dbReference>
<dbReference type="CDD" id="cd05483">
    <property type="entry name" value="retropepsin_like_bacteria"/>
    <property type="match status" value="1"/>
</dbReference>
<dbReference type="Gene3D" id="2.40.70.10">
    <property type="entry name" value="Acid Proteases"/>
    <property type="match status" value="1"/>
</dbReference>
<evidence type="ECO:0000259" key="3">
    <source>
        <dbReference type="PROSITE" id="PS50175"/>
    </source>
</evidence>
<organism evidence="4 5">
    <name type="scientific">Sphingomonas sanxanigenens DSM 19645 = NX02</name>
    <dbReference type="NCBI Taxonomy" id="1123269"/>
    <lineage>
        <taxon>Bacteria</taxon>
        <taxon>Pseudomonadati</taxon>
        <taxon>Pseudomonadota</taxon>
        <taxon>Alphaproteobacteria</taxon>
        <taxon>Sphingomonadales</taxon>
        <taxon>Sphingomonadaceae</taxon>
        <taxon>Sphingomonas</taxon>
    </lineage>
</organism>
<dbReference type="InterPro" id="IPR001995">
    <property type="entry name" value="Peptidase_A2_cat"/>
</dbReference>
<protein>
    <recommendedName>
        <fullName evidence="3">Peptidase A2 domain-containing protein</fullName>
    </recommendedName>
</protein>
<dbReference type="KEGG" id="ssan:NX02_21075"/>
<dbReference type="PROSITE" id="PS50175">
    <property type="entry name" value="ASP_PROT_RETROV"/>
    <property type="match status" value="1"/>
</dbReference>
<evidence type="ECO:0000313" key="4">
    <source>
        <dbReference type="EMBL" id="AHE55855.1"/>
    </source>
</evidence>
<reference evidence="4 5" key="1">
    <citation type="submission" date="2013-07" db="EMBL/GenBank/DDBJ databases">
        <title>Completed genome of Sphingomonas sanxanigenens NX02.</title>
        <authorList>
            <person name="Ma T."/>
            <person name="Huang H."/>
            <person name="Wu M."/>
            <person name="Li X."/>
            <person name="Li G."/>
        </authorList>
    </citation>
    <scope>NUCLEOTIDE SEQUENCE [LARGE SCALE GENOMIC DNA]</scope>
    <source>
        <strain evidence="4 5">NX02</strain>
    </source>
</reference>
<evidence type="ECO:0000256" key="1">
    <source>
        <dbReference type="ARBA" id="ARBA00022801"/>
    </source>
</evidence>
<dbReference type="PROSITE" id="PS00141">
    <property type="entry name" value="ASP_PROTEASE"/>
    <property type="match status" value="1"/>
</dbReference>
<proteinExistence type="predicted"/>
<evidence type="ECO:0000256" key="2">
    <source>
        <dbReference type="SAM" id="Phobius"/>
    </source>
</evidence>
<dbReference type="STRING" id="1123269.NX02_21075"/>
<dbReference type="AlphaFoldDB" id="W0AJK6"/>
<dbReference type="InterPro" id="IPR021109">
    <property type="entry name" value="Peptidase_aspartic_dom_sf"/>
</dbReference>
<dbReference type="InterPro" id="IPR001969">
    <property type="entry name" value="Aspartic_peptidase_AS"/>
</dbReference>
<evidence type="ECO:0000313" key="5">
    <source>
        <dbReference type="Proteomes" id="UP000018851"/>
    </source>
</evidence>
<name>W0AJK6_9SPHN</name>
<dbReference type="GO" id="GO:0004190">
    <property type="term" value="F:aspartic-type endopeptidase activity"/>
    <property type="evidence" value="ECO:0007669"/>
    <property type="project" value="InterPro"/>
</dbReference>
<dbReference type="HOGENOM" id="CLU_099411_2_0_5"/>
<dbReference type="NCBIfam" id="TIGR02281">
    <property type="entry name" value="clan_AA_DTGA"/>
    <property type="match status" value="1"/>
</dbReference>
<keyword evidence="2" id="KW-0472">Membrane</keyword>
<dbReference type="PATRIC" id="fig|1123269.5.peg.4125"/>
<dbReference type="Pfam" id="PF13975">
    <property type="entry name" value="gag-asp_proteas"/>
    <property type="match status" value="1"/>
</dbReference>
<dbReference type="SUPFAM" id="SSF50630">
    <property type="entry name" value="Acid proteases"/>
    <property type="match status" value="1"/>
</dbReference>
<keyword evidence="5" id="KW-1185">Reference proteome</keyword>
<dbReference type="EMBL" id="CP006644">
    <property type="protein sequence ID" value="AHE55855.1"/>
    <property type="molecule type" value="Genomic_DNA"/>
</dbReference>
<accession>W0AJK6</accession>
<keyword evidence="2" id="KW-0812">Transmembrane</keyword>
<feature type="transmembrane region" description="Helical" evidence="2">
    <location>
        <begin position="20"/>
        <end position="43"/>
    </location>
</feature>
<keyword evidence="2" id="KW-1133">Transmembrane helix</keyword>
<dbReference type="GO" id="GO:0006508">
    <property type="term" value="P:proteolysis"/>
    <property type="evidence" value="ECO:0007669"/>
    <property type="project" value="InterPro"/>
</dbReference>
<feature type="domain" description="Peptidase A2" evidence="3">
    <location>
        <begin position="120"/>
        <end position="199"/>
    </location>
</feature>
<dbReference type="InterPro" id="IPR011969">
    <property type="entry name" value="Clan_AA_Asp_peptidase_C"/>
</dbReference>
<gene>
    <name evidence="4" type="ORF">NX02_21075</name>
</gene>
<dbReference type="eggNOG" id="COG3577">
    <property type="taxonomic scope" value="Bacteria"/>
</dbReference>
<sequence>MALSMLRSIQFDLPSRLPDFTEIAANLPVYLLLLVPVVILASLLRRVPVVGTLLSIATWLAIAGLLFVAVSQHQRFNPAFADFADALKLDRQTVVGKEVRIAMAKDGHFWANVSIDGVERRMLIDSGATITALSADTAAAAGLRPVDEAMPVLIRTANGTVRAQTAEIADLKLGNIAARELPVVVSPSFGELDVLGMNFLSRLQSWRVEGRTLILVPHHPQPVVGEG</sequence>
<keyword evidence="1" id="KW-0378">Hydrolase</keyword>
<feature type="transmembrane region" description="Helical" evidence="2">
    <location>
        <begin position="49"/>
        <end position="70"/>
    </location>
</feature>
<dbReference type="Proteomes" id="UP000018851">
    <property type="component" value="Chromosome"/>
</dbReference>